<evidence type="ECO:0000256" key="4">
    <source>
        <dbReference type="ARBA" id="ARBA00022679"/>
    </source>
</evidence>
<name>A0A8F1D6D9_9AGAR</name>
<dbReference type="EC" id="2.7.7.6" evidence="2 8"/>
<feature type="compositionally biased region" description="Basic and acidic residues" evidence="9">
    <location>
        <begin position="254"/>
        <end position="275"/>
    </location>
</feature>
<keyword evidence="6 8" id="KW-0804">Transcription</keyword>
<evidence type="ECO:0000313" key="11">
    <source>
        <dbReference type="EMBL" id="QWO71397.1"/>
    </source>
</evidence>
<geneLocation type="mitochondrion" evidence="11"/>
<dbReference type="InterPro" id="IPR046950">
    <property type="entry name" value="DNA-dir_Rpol_C_phage-type"/>
</dbReference>
<dbReference type="InterPro" id="IPR002092">
    <property type="entry name" value="DNA-dir_Rpol_phage-type"/>
</dbReference>
<geneLocation type="plasmid" evidence="11">
    <name>pT32</name>
</geneLocation>
<comment type="catalytic activity">
    <reaction evidence="7 8">
        <text>RNA(n) + a ribonucleoside 5'-triphosphate = RNA(n+1) + diphosphate</text>
        <dbReference type="Rhea" id="RHEA:21248"/>
        <dbReference type="Rhea" id="RHEA-COMP:14527"/>
        <dbReference type="Rhea" id="RHEA-COMP:17342"/>
        <dbReference type="ChEBI" id="CHEBI:33019"/>
        <dbReference type="ChEBI" id="CHEBI:61557"/>
        <dbReference type="ChEBI" id="CHEBI:140395"/>
        <dbReference type="EC" id="2.7.7.6"/>
    </reaction>
</comment>
<dbReference type="SUPFAM" id="SSF56672">
    <property type="entry name" value="DNA/RNA polymerases"/>
    <property type="match status" value="1"/>
</dbReference>
<dbReference type="GO" id="GO:0006390">
    <property type="term" value="P:mitochondrial transcription"/>
    <property type="evidence" value="ECO:0007669"/>
    <property type="project" value="TreeGrafter"/>
</dbReference>
<dbReference type="GO" id="GO:0034245">
    <property type="term" value="C:mitochondrial DNA-directed RNA polymerase complex"/>
    <property type="evidence" value="ECO:0007669"/>
    <property type="project" value="TreeGrafter"/>
</dbReference>
<feature type="domain" description="DNA-directed RNA polymerase C-terminal" evidence="10">
    <location>
        <begin position="716"/>
        <end position="901"/>
    </location>
</feature>
<comment type="function">
    <text evidence="8">DNA-dependent RNA polymerase catalyzes the transcription of DNA into RNA using the four ribonucleoside triphosphates as substrates.</text>
</comment>
<dbReference type="PANTHER" id="PTHR10102:SF0">
    <property type="entry name" value="DNA-DIRECTED RNA POLYMERASE, MITOCHONDRIAL"/>
    <property type="match status" value="1"/>
</dbReference>
<keyword evidence="3 8" id="KW-0240">DNA-directed RNA polymerase</keyword>
<dbReference type="Pfam" id="PF00940">
    <property type="entry name" value="RNA_pol"/>
    <property type="match status" value="1"/>
</dbReference>
<reference evidence="11" key="1">
    <citation type="journal article" date="2022" name="Curr. Genet.">
        <title>Horizontal transfer of tRNA genes to mitochondrial plasmids facilitates gene loss from fungal mitochondrial DNA.</title>
        <authorList>
            <person name="Nieuwenhuis M."/>
            <person name="Groeneveld J."/>
            <person name="Aanen D.K."/>
        </authorList>
    </citation>
    <scope>NUCLEOTIDE SEQUENCE</scope>
    <source>
        <plasmid evidence="11">pT32</plasmid>
    </source>
</reference>
<evidence type="ECO:0000256" key="5">
    <source>
        <dbReference type="ARBA" id="ARBA00022695"/>
    </source>
</evidence>
<gene>
    <name evidence="11" type="primary">rpo</name>
</gene>
<feature type="region of interest" description="Disordered" evidence="9">
    <location>
        <begin position="250"/>
        <end position="286"/>
    </location>
</feature>
<sequence>MKKNIRDTFWTVMAFTQLELIKNHKINIDQYSSIASSFLLVKFPRVSPISKEMYYNLKGNYKGKNLVIFVIGDLHESDDWGERYIQPEEDELDYDDISEFKMVSISAKEFYREEYLIALFKGETDIKLNSCIFMFKNLHYREIVSNLVMFNIFVSGGSNTCKHKYSPVQSRLGRFLVSWLDSNEYDELIKLSFTHKTSKNSINWRTKFTVKEVSEWSEEDRLKFIFDNPKFREDFSKKFPGLNSTWNNLTSIKGGEERTDAHVTDKSSGSAREESSGEAVVGRGESSININPNINLNKSFSSSSKNNKPFYSFPCPPRSSDKVIKRGLHTFSNLKYYSALAVKVSKKDTDEINSKTFIKGYEYPKKKSNFLSLFSYVKSIIEDPQLTREEAQACIENQWLEITKEFLERDKNLTDKYPSKVYPLLFEAKKSLDVLEKNKRISGKFPSDLINKEINKLELIVLTFVYGVTYSSRLSYIKICQILGDQIIYTIFTNSQSVHGCELFLEFKEKVTEDYKLGLAIALGDFFLTLLCTYPQDLFERINSPDSFFTKETAHLKINPIYLEDIRKNLILSPYSLPMVCKPNEWSDTSFGGFLANKNKGLSIITGSSYQGHKIENKNSLFKAINYLNSIQFGINNLVLDYLRSEEGRDILDNLKPEDEMQRRITLTIARLFSKIPFYLNVKADWRGRLYTQSFYISYQGGDLSSALLNFWEGNSLTEEGLDYLYIHGANNHNENQISKASFEDRIQWVKNNYQKIKNLDKSLILSAEKPFIFLAFCLNIKKIDEDRNAIIHTPVFLDATCSGIQHLAALLLDSDLASSVNLTDYYKDNKPNDIYSELLQHINKAINEFGEENPEFANLSLIKLNRKEVKESIMTKVYNVSRYGMAAQLKQKFKVKIDPNLSQEENIASNLEESLLKNQKKKK</sequence>
<evidence type="ECO:0000259" key="10">
    <source>
        <dbReference type="Pfam" id="PF00940"/>
    </source>
</evidence>
<organism evidence="11">
    <name type="scientific">Termitomyces sp. T32</name>
    <dbReference type="NCBI Taxonomy" id="2846915"/>
    <lineage>
        <taxon>Eukaryota</taxon>
        <taxon>Fungi</taxon>
        <taxon>Dikarya</taxon>
        <taxon>Basidiomycota</taxon>
        <taxon>Agaricomycotina</taxon>
        <taxon>Agaricomycetes</taxon>
        <taxon>Agaricomycetidae</taxon>
        <taxon>Agaricales</taxon>
        <taxon>Tricholomatineae</taxon>
        <taxon>Lyophyllaceae</taxon>
        <taxon>Termitomyces</taxon>
    </lineage>
</organism>
<evidence type="ECO:0000256" key="2">
    <source>
        <dbReference type="ARBA" id="ARBA00012418"/>
    </source>
</evidence>
<dbReference type="Gene3D" id="1.10.287.280">
    <property type="match status" value="1"/>
</dbReference>
<protein>
    <recommendedName>
        <fullName evidence="2 8">DNA-directed RNA polymerase</fullName>
        <ecNumber evidence="2 8">2.7.7.6</ecNumber>
    </recommendedName>
</protein>
<proteinExistence type="inferred from homology"/>
<dbReference type="PROSITE" id="PS00489">
    <property type="entry name" value="RNA_POL_PHAGE_2"/>
    <property type="match status" value="1"/>
</dbReference>
<dbReference type="PANTHER" id="PTHR10102">
    <property type="entry name" value="DNA-DIRECTED RNA POLYMERASE, MITOCHONDRIAL"/>
    <property type="match status" value="1"/>
</dbReference>
<evidence type="ECO:0000256" key="6">
    <source>
        <dbReference type="ARBA" id="ARBA00023163"/>
    </source>
</evidence>
<dbReference type="Gene3D" id="1.10.150.20">
    <property type="entry name" value="5' to 3' exonuclease, C-terminal subdomain"/>
    <property type="match status" value="1"/>
</dbReference>
<evidence type="ECO:0000256" key="8">
    <source>
        <dbReference type="RuleBase" id="RU003805"/>
    </source>
</evidence>
<evidence type="ECO:0000256" key="3">
    <source>
        <dbReference type="ARBA" id="ARBA00022478"/>
    </source>
</evidence>
<dbReference type="PROSITE" id="PS00900">
    <property type="entry name" value="RNA_POL_PHAGE_1"/>
    <property type="match status" value="1"/>
</dbReference>
<dbReference type="GO" id="GO:0003677">
    <property type="term" value="F:DNA binding"/>
    <property type="evidence" value="ECO:0007669"/>
    <property type="project" value="InterPro"/>
</dbReference>
<dbReference type="AlphaFoldDB" id="A0A8F1D6D9"/>
<keyword evidence="4 8" id="KW-0808">Transferase</keyword>
<keyword evidence="11" id="KW-0614">Plasmid</keyword>
<comment type="similarity">
    <text evidence="1 8">Belongs to the phage and mitochondrial RNA polymerase family.</text>
</comment>
<evidence type="ECO:0000256" key="1">
    <source>
        <dbReference type="ARBA" id="ARBA00009493"/>
    </source>
</evidence>
<keyword evidence="5 8" id="KW-0548">Nucleotidyltransferase</keyword>
<keyword evidence="11" id="KW-0496">Mitochondrion</keyword>
<dbReference type="GO" id="GO:0003899">
    <property type="term" value="F:DNA-directed RNA polymerase activity"/>
    <property type="evidence" value="ECO:0007669"/>
    <property type="project" value="UniProtKB-EC"/>
</dbReference>
<dbReference type="Gene3D" id="1.10.1320.10">
    <property type="entry name" value="DNA-directed RNA polymerase, N-terminal domain"/>
    <property type="match status" value="1"/>
</dbReference>
<evidence type="ECO:0000256" key="9">
    <source>
        <dbReference type="SAM" id="MobiDB-lite"/>
    </source>
</evidence>
<accession>A0A8F1D6D9</accession>
<dbReference type="EMBL" id="MW874134">
    <property type="protein sequence ID" value="QWO71397.1"/>
    <property type="molecule type" value="Genomic_DNA"/>
</dbReference>
<dbReference type="InterPro" id="IPR037159">
    <property type="entry name" value="RNA_POL_N_sf"/>
</dbReference>
<dbReference type="InterPro" id="IPR043502">
    <property type="entry name" value="DNA/RNA_pol_sf"/>
</dbReference>
<evidence type="ECO:0000256" key="7">
    <source>
        <dbReference type="ARBA" id="ARBA00048552"/>
    </source>
</evidence>